<dbReference type="Gene3D" id="3.40.190.150">
    <property type="entry name" value="Bordetella uptake gene, domain 1"/>
    <property type="match status" value="1"/>
</dbReference>
<protein>
    <submittedName>
        <fullName evidence="3">Bug family tripartite tricarboxylate transporter substrate binding protein</fullName>
    </submittedName>
</protein>
<reference evidence="4" key="1">
    <citation type="journal article" date="2019" name="Int. J. Syst. Evol. Microbiol.">
        <title>The Global Catalogue of Microorganisms (GCM) 10K type strain sequencing project: providing services to taxonomists for standard genome sequencing and annotation.</title>
        <authorList>
            <consortium name="The Broad Institute Genomics Platform"/>
            <consortium name="The Broad Institute Genome Sequencing Center for Infectious Disease"/>
            <person name="Wu L."/>
            <person name="Ma J."/>
        </authorList>
    </citation>
    <scope>NUCLEOTIDE SEQUENCE [LARGE SCALE GENOMIC DNA]</scope>
    <source>
        <strain evidence="4">KCTC 32255</strain>
    </source>
</reference>
<evidence type="ECO:0000256" key="2">
    <source>
        <dbReference type="SAM" id="SignalP"/>
    </source>
</evidence>
<accession>A0ABW2C5S2</accession>
<evidence type="ECO:0000313" key="4">
    <source>
        <dbReference type="Proteomes" id="UP001596337"/>
    </source>
</evidence>
<feature type="signal peptide" evidence="2">
    <location>
        <begin position="1"/>
        <end position="22"/>
    </location>
</feature>
<dbReference type="EMBL" id="JBHSXX010000001">
    <property type="protein sequence ID" value="MFC6870642.1"/>
    <property type="molecule type" value="Genomic_DNA"/>
</dbReference>
<gene>
    <name evidence="3" type="ORF">ACFQGD_26270</name>
</gene>
<sequence>MRTARRFAAVIAALALGGCAVGGETAQDRMRVFVPTPPGGGYDMTARILAAAAEDSGVTARVDVVNLPGDRGMAALSRARFEQGDGSLLLQMGLGLLANAHLAGLDDAVDELTPVARVIEEAEAVVVTRDSRYHTLDELVTELREHPARLTVGGGSEPGGPDHLAAMLLARGVGVAPTDVKYRPYDGGGEMLAALLTGDVDFALTGAAENLQAIRAGEVRVLGVTGARRVPGIDAPTLIESGIDVEFMNWRGLLAPPDLTATEHAATVAALEAMRSSPTWQEAVAKHGWTDAFLTGTEFDAFVAAEQRRIAALLDDLGVSQRDDG</sequence>
<keyword evidence="4" id="KW-1185">Reference proteome</keyword>
<dbReference type="Proteomes" id="UP001596337">
    <property type="component" value="Unassembled WGS sequence"/>
</dbReference>
<proteinExistence type="inferred from homology"/>
<dbReference type="Pfam" id="PF03401">
    <property type="entry name" value="TctC"/>
    <property type="match status" value="1"/>
</dbReference>
<dbReference type="PIRSF" id="PIRSF017082">
    <property type="entry name" value="YflP"/>
    <property type="match status" value="1"/>
</dbReference>
<organism evidence="3 4">
    <name type="scientific">Haloechinothrix salitolerans</name>
    <dbReference type="NCBI Taxonomy" id="926830"/>
    <lineage>
        <taxon>Bacteria</taxon>
        <taxon>Bacillati</taxon>
        <taxon>Actinomycetota</taxon>
        <taxon>Actinomycetes</taxon>
        <taxon>Pseudonocardiales</taxon>
        <taxon>Pseudonocardiaceae</taxon>
        <taxon>Haloechinothrix</taxon>
    </lineage>
</organism>
<dbReference type="CDD" id="cd07012">
    <property type="entry name" value="PBP2_Bug_TTT"/>
    <property type="match status" value="1"/>
</dbReference>
<evidence type="ECO:0000256" key="1">
    <source>
        <dbReference type="ARBA" id="ARBA00006987"/>
    </source>
</evidence>
<comment type="similarity">
    <text evidence="1">Belongs to the UPF0065 (bug) family.</text>
</comment>
<dbReference type="InterPro" id="IPR042100">
    <property type="entry name" value="Bug_dom1"/>
</dbReference>
<feature type="chain" id="PRO_5047382895" evidence="2">
    <location>
        <begin position="23"/>
        <end position="325"/>
    </location>
</feature>
<dbReference type="RefSeq" id="WP_345404920.1">
    <property type="nucleotide sequence ID" value="NZ_BAABLA010000119.1"/>
</dbReference>
<dbReference type="PANTHER" id="PTHR42928:SF3">
    <property type="entry name" value="UPF0065 PROTEIN YFLP"/>
    <property type="match status" value="1"/>
</dbReference>
<dbReference type="Gene3D" id="3.40.190.10">
    <property type="entry name" value="Periplasmic binding protein-like II"/>
    <property type="match status" value="1"/>
</dbReference>
<dbReference type="SUPFAM" id="SSF53850">
    <property type="entry name" value="Periplasmic binding protein-like II"/>
    <property type="match status" value="1"/>
</dbReference>
<dbReference type="PANTHER" id="PTHR42928">
    <property type="entry name" value="TRICARBOXYLATE-BINDING PROTEIN"/>
    <property type="match status" value="1"/>
</dbReference>
<name>A0ABW2C5S2_9PSEU</name>
<keyword evidence="2" id="KW-0732">Signal</keyword>
<evidence type="ECO:0000313" key="3">
    <source>
        <dbReference type="EMBL" id="MFC6870642.1"/>
    </source>
</evidence>
<dbReference type="PROSITE" id="PS51257">
    <property type="entry name" value="PROKAR_LIPOPROTEIN"/>
    <property type="match status" value="1"/>
</dbReference>
<comment type="caution">
    <text evidence="3">The sequence shown here is derived from an EMBL/GenBank/DDBJ whole genome shotgun (WGS) entry which is preliminary data.</text>
</comment>
<dbReference type="InterPro" id="IPR005064">
    <property type="entry name" value="BUG"/>
</dbReference>